<feature type="region of interest" description="Disordered" evidence="1">
    <location>
        <begin position="20"/>
        <end position="43"/>
    </location>
</feature>
<dbReference type="PANTHER" id="PTHR47587">
    <property type="entry name" value="OS05G0103500 PROTEIN"/>
    <property type="match status" value="1"/>
</dbReference>
<evidence type="ECO:0000256" key="1">
    <source>
        <dbReference type="SAM" id="MobiDB-lite"/>
    </source>
</evidence>
<accession>A0AAD3HH30</accession>
<gene>
    <name evidence="2" type="ORF">Agub_g1162</name>
</gene>
<protein>
    <submittedName>
        <fullName evidence="2">Uncharacterized protein</fullName>
    </submittedName>
</protein>
<dbReference type="SUPFAM" id="SSF47072">
    <property type="entry name" value="Cysteine alpha-hairpin motif"/>
    <property type="match status" value="1"/>
</dbReference>
<evidence type="ECO:0000313" key="3">
    <source>
        <dbReference type="Proteomes" id="UP001054857"/>
    </source>
</evidence>
<dbReference type="InterPro" id="IPR009069">
    <property type="entry name" value="Cys_alpha_HP_mot_SF"/>
</dbReference>
<sequence>MAGRPHDVTLSVGLLEKLAGLKKPEPPKPVMAPRPGIQLPTRSPVSAEAARMLAQDKQLTRQLQATKEVSGLLVKAEESEVARMQAMADELVKKFSVPAKPAPCQSEASACTQCFKEHAKEAWRCAEVAEAYRQCSSRAFSAARGAAVARSG</sequence>
<dbReference type="Proteomes" id="UP001054857">
    <property type="component" value="Unassembled WGS sequence"/>
</dbReference>
<reference evidence="2 3" key="1">
    <citation type="journal article" date="2021" name="Sci. Rep.">
        <title>Genome sequencing of the multicellular alga Astrephomene provides insights into convergent evolution of germ-soma differentiation.</title>
        <authorList>
            <person name="Yamashita S."/>
            <person name="Yamamoto K."/>
            <person name="Matsuzaki R."/>
            <person name="Suzuki S."/>
            <person name="Yamaguchi H."/>
            <person name="Hirooka S."/>
            <person name="Minakuchi Y."/>
            <person name="Miyagishima S."/>
            <person name="Kawachi M."/>
            <person name="Toyoda A."/>
            <person name="Nozaki H."/>
        </authorList>
    </citation>
    <scope>NUCLEOTIDE SEQUENCE [LARGE SCALE GENOMIC DNA]</scope>
    <source>
        <strain evidence="2 3">NIES-4017</strain>
    </source>
</reference>
<dbReference type="EMBL" id="BMAR01000001">
    <property type="protein sequence ID" value="GFR40582.1"/>
    <property type="molecule type" value="Genomic_DNA"/>
</dbReference>
<proteinExistence type="predicted"/>
<dbReference type="AlphaFoldDB" id="A0AAD3HH30"/>
<comment type="caution">
    <text evidence="2">The sequence shown here is derived from an EMBL/GenBank/DDBJ whole genome shotgun (WGS) entry which is preliminary data.</text>
</comment>
<name>A0AAD3HH30_9CHLO</name>
<keyword evidence="3" id="KW-1185">Reference proteome</keyword>
<evidence type="ECO:0000313" key="2">
    <source>
        <dbReference type="EMBL" id="GFR40582.1"/>
    </source>
</evidence>
<organism evidence="2 3">
    <name type="scientific">Astrephomene gubernaculifera</name>
    <dbReference type="NCBI Taxonomy" id="47775"/>
    <lineage>
        <taxon>Eukaryota</taxon>
        <taxon>Viridiplantae</taxon>
        <taxon>Chlorophyta</taxon>
        <taxon>core chlorophytes</taxon>
        <taxon>Chlorophyceae</taxon>
        <taxon>CS clade</taxon>
        <taxon>Chlamydomonadales</taxon>
        <taxon>Astrephomenaceae</taxon>
        <taxon>Astrephomene</taxon>
    </lineage>
</organism>
<dbReference type="PANTHER" id="PTHR47587:SF2">
    <property type="entry name" value="OS05G0103500 PROTEIN"/>
    <property type="match status" value="1"/>
</dbReference>